<evidence type="ECO:0000256" key="1">
    <source>
        <dbReference type="RuleBase" id="RU000676"/>
    </source>
</evidence>
<protein>
    <recommendedName>
        <fullName evidence="1">Iodothyronine deiodinase</fullName>
    </recommendedName>
</protein>
<feature type="transmembrane region" description="Helical" evidence="2">
    <location>
        <begin position="6"/>
        <end position="27"/>
    </location>
</feature>
<dbReference type="InterPro" id="IPR000643">
    <property type="entry name" value="Iodothyronine_deiodinase"/>
</dbReference>
<keyword evidence="4" id="KW-1185">Reference proteome</keyword>
<dbReference type="PANTHER" id="PTHR11781:SF22">
    <property type="entry name" value="TYPE I IODOTHYRONINE DEIODINASE"/>
    <property type="match status" value="1"/>
</dbReference>
<evidence type="ECO:0000313" key="3">
    <source>
        <dbReference type="EMBL" id="CAG5086191.1"/>
    </source>
</evidence>
<keyword evidence="1" id="KW-0712">Selenocysteine</keyword>
<keyword evidence="2" id="KW-1133">Transmembrane helix</keyword>
<gene>
    <name evidence="3" type="ORF">OKIOD_LOCUS2693</name>
</gene>
<evidence type="ECO:0000256" key="2">
    <source>
        <dbReference type="SAM" id="Phobius"/>
    </source>
</evidence>
<dbReference type="Gene3D" id="3.40.30.10">
    <property type="entry name" value="Glutaredoxin"/>
    <property type="match status" value="1"/>
</dbReference>
<accession>A0ABN7RU65</accession>
<dbReference type="PANTHER" id="PTHR11781">
    <property type="entry name" value="IODOTHYRONINE DEIODINASE"/>
    <property type="match status" value="1"/>
</dbReference>
<dbReference type="Pfam" id="PF00837">
    <property type="entry name" value="T4_deiodinase"/>
    <property type="match status" value="1"/>
</dbReference>
<keyword evidence="2" id="KW-0812">Transmembrane</keyword>
<proteinExistence type="inferred from homology"/>
<organism evidence="3 4">
    <name type="scientific">Oikopleura dioica</name>
    <name type="common">Tunicate</name>
    <dbReference type="NCBI Taxonomy" id="34765"/>
    <lineage>
        <taxon>Eukaryota</taxon>
        <taxon>Metazoa</taxon>
        <taxon>Chordata</taxon>
        <taxon>Tunicata</taxon>
        <taxon>Appendicularia</taxon>
        <taxon>Copelata</taxon>
        <taxon>Oikopleuridae</taxon>
        <taxon>Oikopleura</taxon>
    </lineage>
</organism>
<dbReference type="EMBL" id="OU015568">
    <property type="protein sequence ID" value="CAG5086191.1"/>
    <property type="molecule type" value="Genomic_DNA"/>
</dbReference>
<name>A0ABN7RU65_OIKDI</name>
<keyword evidence="1" id="KW-0560">Oxidoreductase</keyword>
<comment type="similarity">
    <text evidence="1">Belongs to the iodothyronine deiodinase family.</text>
</comment>
<dbReference type="Proteomes" id="UP001158576">
    <property type="component" value="Chromosome PAR"/>
</dbReference>
<keyword evidence="2" id="KW-0472">Membrane</keyword>
<comment type="function">
    <text evidence="1">Responsible for the deiodination of T4 (3,5,3',5'-tetraiodothyronine).</text>
</comment>
<reference evidence="3 4" key="1">
    <citation type="submission" date="2021-04" db="EMBL/GenBank/DDBJ databases">
        <authorList>
            <person name="Bliznina A."/>
        </authorList>
    </citation>
    <scope>NUCLEOTIDE SEQUENCE [LARGE SCALE GENOMIC DNA]</scope>
</reference>
<keyword evidence="1" id="KW-0893">Thyroid hormones biosynthesis</keyword>
<sequence>MDAIKREVKAFAGALFSSVIILVLDYLPKFIKRKHLEGEYHGEALEKRLETKIFGGWKMFKTMYEINKLEPLLKTGQKLPQNLEIIDPYGQTKEATKKFSHVNFLVVYIAEAHPTDGWIIPLEDQPEISSHQNATERLVASNQLRERMAAQAGLHAKILCDKMDNRLSLLFAAHPERLVVLKGDQVVFIGGKGPFDYSINDLEDFLQKQK</sequence>
<evidence type="ECO:0000313" key="4">
    <source>
        <dbReference type="Proteomes" id="UP001158576"/>
    </source>
</evidence>